<feature type="compositionally biased region" description="Pro residues" evidence="1">
    <location>
        <begin position="172"/>
        <end position="181"/>
    </location>
</feature>
<dbReference type="Proteomes" id="UP000580910">
    <property type="component" value="Unassembled WGS sequence"/>
</dbReference>
<evidence type="ECO:0000256" key="1">
    <source>
        <dbReference type="SAM" id="MobiDB-lite"/>
    </source>
</evidence>
<comment type="caution">
    <text evidence="3">The sequence shown here is derived from an EMBL/GenBank/DDBJ whole genome shotgun (WGS) entry which is preliminary data.</text>
</comment>
<sequence length="187" mass="20520">MTQWFADLSPIGAVLLVLGVLLGGSVLAALVGALLLRMGMQRPSFVEWAGSHSLRLLTVLKRPLTIVVLDEVAAVIQTGHYTKNISDAIRENHDELKDLVAEKLRDDPNARLVSKLPGYEALVSEVTDTVMRVLIEMLADPRMDELVSDALRNNLEQIRRAVRERAHEEVRPPPPPDPIPASAPGSD</sequence>
<name>A0A7W3J1F3_9ACTN</name>
<proteinExistence type="predicted"/>
<keyword evidence="2" id="KW-1133">Transmembrane helix</keyword>
<evidence type="ECO:0000313" key="3">
    <source>
        <dbReference type="EMBL" id="MBA8804550.1"/>
    </source>
</evidence>
<feature type="transmembrane region" description="Helical" evidence="2">
    <location>
        <begin position="12"/>
        <end position="36"/>
    </location>
</feature>
<dbReference type="RefSeq" id="WP_182540150.1">
    <property type="nucleotide sequence ID" value="NZ_JACGXA010000001.1"/>
</dbReference>
<reference evidence="3 4" key="1">
    <citation type="submission" date="2020-07" db="EMBL/GenBank/DDBJ databases">
        <title>Sequencing the genomes of 1000 actinobacteria strains.</title>
        <authorList>
            <person name="Klenk H.-P."/>
        </authorList>
    </citation>
    <scope>NUCLEOTIDE SEQUENCE [LARGE SCALE GENOMIC DNA]</scope>
    <source>
        <strain evidence="3 4">DSM 21349</strain>
    </source>
</reference>
<evidence type="ECO:0000313" key="4">
    <source>
        <dbReference type="Proteomes" id="UP000580910"/>
    </source>
</evidence>
<organism evidence="3 4">
    <name type="scientific">Nocardioides ginsengisegetis</name>
    <dbReference type="NCBI Taxonomy" id="661491"/>
    <lineage>
        <taxon>Bacteria</taxon>
        <taxon>Bacillati</taxon>
        <taxon>Actinomycetota</taxon>
        <taxon>Actinomycetes</taxon>
        <taxon>Propionibacteriales</taxon>
        <taxon>Nocardioidaceae</taxon>
        <taxon>Nocardioides</taxon>
    </lineage>
</organism>
<evidence type="ECO:0000256" key="2">
    <source>
        <dbReference type="SAM" id="Phobius"/>
    </source>
</evidence>
<accession>A0A7W3J1F3</accession>
<protein>
    <submittedName>
        <fullName evidence="3">Uncharacterized protein</fullName>
    </submittedName>
</protein>
<keyword evidence="4" id="KW-1185">Reference proteome</keyword>
<dbReference type="AlphaFoldDB" id="A0A7W3J1F3"/>
<feature type="region of interest" description="Disordered" evidence="1">
    <location>
        <begin position="163"/>
        <end position="187"/>
    </location>
</feature>
<keyword evidence="2" id="KW-0812">Transmembrane</keyword>
<dbReference type="EMBL" id="JACGXA010000001">
    <property type="protein sequence ID" value="MBA8804550.1"/>
    <property type="molecule type" value="Genomic_DNA"/>
</dbReference>
<keyword evidence="2" id="KW-0472">Membrane</keyword>
<gene>
    <name evidence="3" type="ORF">FB382_002841</name>
</gene>